<dbReference type="PANTHER" id="PTHR10302">
    <property type="entry name" value="SINGLE-STRANDED DNA-BINDING PROTEIN"/>
    <property type="match status" value="1"/>
</dbReference>
<organism evidence="4 5">
    <name type="scientific">Candidatus Avimonoglobus intestinipullorum</name>
    <dbReference type="NCBI Taxonomy" id="2840699"/>
    <lineage>
        <taxon>Bacteria</taxon>
        <taxon>Bacillati</taxon>
        <taxon>Bacillota</taxon>
        <taxon>Clostridia</taxon>
        <taxon>Eubacteriales</taxon>
        <taxon>Candidatus Avimonoglobus</taxon>
    </lineage>
</organism>
<sequence>MNKAILMGRLTKDPELRRTQQGTVVVSFTVAVNRRFAKEGQQQADFISCVAWRQTAEFICKYFRKGSMIAVVGSIQTRSWDGQDGKRQYATEVLVDEVHFTGEKAGTGGSVRANPGEYAYPPEPQGAAGGYGQPFGGGYGQQPAAQGAPNFDEFDSFGFVPADDGDLLF</sequence>
<evidence type="ECO:0000256" key="2">
    <source>
        <dbReference type="HAMAP-Rule" id="MF_00984"/>
    </source>
</evidence>
<dbReference type="GO" id="GO:0003697">
    <property type="term" value="F:single-stranded DNA binding"/>
    <property type="evidence" value="ECO:0007669"/>
    <property type="project" value="UniProtKB-UniRule"/>
</dbReference>
<gene>
    <name evidence="4" type="ORF">IAB04_06520</name>
</gene>
<dbReference type="Gene3D" id="2.40.50.140">
    <property type="entry name" value="Nucleic acid-binding proteins"/>
    <property type="match status" value="1"/>
</dbReference>
<dbReference type="GO" id="GO:0009295">
    <property type="term" value="C:nucleoid"/>
    <property type="evidence" value="ECO:0007669"/>
    <property type="project" value="TreeGrafter"/>
</dbReference>
<dbReference type="InterPro" id="IPR011344">
    <property type="entry name" value="ssDNA-bd"/>
</dbReference>
<evidence type="ECO:0000313" key="4">
    <source>
        <dbReference type="EMBL" id="HIU49001.1"/>
    </source>
</evidence>
<evidence type="ECO:0000256" key="1">
    <source>
        <dbReference type="ARBA" id="ARBA00023125"/>
    </source>
</evidence>
<dbReference type="CDD" id="cd04496">
    <property type="entry name" value="SSB_OBF"/>
    <property type="match status" value="1"/>
</dbReference>
<dbReference type="HAMAP" id="MF_00984">
    <property type="entry name" value="SSB"/>
    <property type="match status" value="1"/>
</dbReference>
<dbReference type="InterPro" id="IPR000424">
    <property type="entry name" value="Primosome_PriB/ssb"/>
</dbReference>
<accession>A0A9D1LW16</accession>
<evidence type="ECO:0000256" key="3">
    <source>
        <dbReference type="RuleBase" id="RU000524"/>
    </source>
</evidence>
<keyword evidence="1 2" id="KW-0238">DNA-binding</keyword>
<dbReference type="Proteomes" id="UP000824111">
    <property type="component" value="Unassembled WGS sequence"/>
</dbReference>
<protein>
    <recommendedName>
        <fullName evidence="2 3">Single-stranded DNA-binding protein</fullName>
        <shortName evidence="2">SSB</shortName>
    </recommendedName>
</protein>
<dbReference type="NCBIfam" id="TIGR00621">
    <property type="entry name" value="ssb"/>
    <property type="match status" value="1"/>
</dbReference>
<dbReference type="PANTHER" id="PTHR10302:SF27">
    <property type="entry name" value="SINGLE-STRANDED DNA-BINDING PROTEIN"/>
    <property type="match status" value="1"/>
</dbReference>
<comment type="caution">
    <text evidence="2">Lacks conserved residue(s) required for the propagation of feature annotation.</text>
</comment>
<comment type="subunit">
    <text evidence="2">Homotetramer.</text>
</comment>
<reference evidence="4" key="2">
    <citation type="journal article" date="2021" name="PeerJ">
        <title>Extensive microbial diversity within the chicken gut microbiome revealed by metagenomics and culture.</title>
        <authorList>
            <person name="Gilroy R."/>
            <person name="Ravi A."/>
            <person name="Getino M."/>
            <person name="Pursley I."/>
            <person name="Horton D.L."/>
            <person name="Alikhan N.F."/>
            <person name="Baker D."/>
            <person name="Gharbi K."/>
            <person name="Hall N."/>
            <person name="Watson M."/>
            <person name="Adriaenssens E.M."/>
            <person name="Foster-Nyarko E."/>
            <person name="Jarju S."/>
            <person name="Secka A."/>
            <person name="Antonio M."/>
            <person name="Oren A."/>
            <person name="Chaudhuri R.R."/>
            <person name="La Ragione R."/>
            <person name="Hildebrand F."/>
            <person name="Pallen M.J."/>
        </authorList>
    </citation>
    <scope>NUCLEOTIDE SEQUENCE</scope>
    <source>
        <strain evidence="4">ChiSjej4B22-9803</strain>
    </source>
</reference>
<dbReference type="AlphaFoldDB" id="A0A9D1LW16"/>
<dbReference type="GO" id="GO:0006260">
    <property type="term" value="P:DNA replication"/>
    <property type="evidence" value="ECO:0007669"/>
    <property type="project" value="InterPro"/>
</dbReference>
<dbReference type="PROSITE" id="PS50935">
    <property type="entry name" value="SSB"/>
    <property type="match status" value="1"/>
</dbReference>
<name>A0A9D1LW16_9FIRM</name>
<reference evidence="4" key="1">
    <citation type="submission" date="2020-10" db="EMBL/GenBank/DDBJ databases">
        <authorList>
            <person name="Gilroy R."/>
        </authorList>
    </citation>
    <scope>NUCLEOTIDE SEQUENCE</scope>
    <source>
        <strain evidence="4">ChiSjej4B22-9803</strain>
    </source>
</reference>
<dbReference type="EMBL" id="DVND01000166">
    <property type="protein sequence ID" value="HIU49001.1"/>
    <property type="molecule type" value="Genomic_DNA"/>
</dbReference>
<proteinExistence type="inferred from homology"/>
<evidence type="ECO:0000313" key="5">
    <source>
        <dbReference type="Proteomes" id="UP000824111"/>
    </source>
</evidence>
<comment type="caution">
    <text evidence="4">The sequence shown here is derived from an EMBL/GenBank/DDBJ whole genome shotgun (WGS) entry which is preliminary data.</text>
</comment>
<dbReference type="Pfam" id="PF00436">
    <property type="entry name" value="SSB"/>
    <property type="match status" value="1"/>
</dbReference>
<dbReference type="InterPro" id="IPR012340">
    <property type="entry name" value="NA-bd_OB-fold"/>
</dbReference>
<dbReference type="SUPFAM" id="SSF50249">
    <property type="entry name" value="Nucleic acid-binding proteins"/>
    <property type="match status" value="1"/>
</dbReference>